<dbReference type="EMBL" id="NHYE01004598">
    <property type="protein sequence ID" value="PPQ83606.1"/>
    <property type="molecule type" value="Genomic_DNA"/>
</dbReference>
<feature type="chain" id="PRO_5019062737" description="Phytase-like domain-containing protein" evidence="1">
    <location>
        <begin position="22"/>
        <end position="440"/>
    </location>
</feature>
<keyword evidence="1" id="KW-0732">Signal</keyword>
<dbReference type="STRING" id="231916.A0A409WYP5"/>
<feature type="signal peptide" evidence="1">
    <location>
        <begin position="1"/>
        <end position="21"/>
    </location>
</feature>
<proteinExistence type="predicted"/>
<comment type="caution">
    <text evidence="2">The sequence shown here is derived from an EMBL/GenBank/DDBJ whole genome shotgun (WGS) entry which is preliminary data.</text>
</comment>
<dbReference type="AlphaFoldDB" id="A0A409WYP5"/>
<keyword evidence="3" id="KW-1185">Reference proteome</keyword>
<protein>
    <recommendedName>
        <fullName evidence="4">Phytase-like domain-containing protein</fullName>
    </recommendedName>
</protein>
<dbReference type="InterPro" id="IPR015943">
    <property type="entry name" value="WD40/YVTN_repeat-like_dom_sf"/>
</dbReference>
<dbReference type="Proteomes" id="UP000284706">
    <property type="component" value="Unassembled WGS sequence"/>
</dbReference>
<gene>
    <name evidence="2" type="ORF">CVT26_000674</name>
</gene>
<evidence type="ECO:0000256" key="1">
    <source>
        <dbReference type="SAM" id="SignalP"/>
    </source>
</evidence>
<evidence type="ECO:0000313" key="3">
    <source>
        <dbReference type="Proteomes" id="UP000284706"/>
    </source>
</evidence>
<dbReference type="OrthoDB" id="10006285at2759"/>
<dbReference type="SUPFAM" id="SSF75011">
    <property type="entry name" value="3-carboxy-cis,cis-mucoante lactonizing enzyme"/>
    <property type="match status" value="1"/>
</dbReference>
<sequence>MPTFTFNSIFAVFVFVSTAVARFGSGNAIAGAAYFITNDPSGNKVVSVGISSNGQLGSTVRAFSTQGRGQHGNSTGTDALFSQGSVAVNTKAKLLATVNVIFKALFSGKMLKDITSQAGSDTVSLFSINSEDPTRLTLLGRPIPSGGEFPQSVAINSKGTNVCVLNGGKVNGVNCFTTHPVFGLLPRENSVRLLNRNQTTPPFGPAGSLGSIIFSPDDSKVIAAAKGVPPTPGFIASWTVGFDGSLSSQYVKSTPAAGGALPFSLTPIPGTNAILATDPALGFDIFNFRSSGGRSGELEAAAATATTVPGQGAICWSTYSPKSGNFYLIDTGTSIVTEVRLDKNLKATLVKQYQLASGSSILDGEVATIGHNEVSGNNQCVDQSFLYILGAKAASIDVLSVNVPGKATVVQTFAFTSAVKQAGATFSNLNLQGMATYIKN</sequence>
<reference evidence="2 3" key="1">
    <citation type="journal article" date="2018" name="Evol. Lett.">
        <title>Horizontal gene cluster transfer increased hallucinogenic mushroom diversity.</title>
        <authorList>
            <person name="Reynolds H.T."/>
            <person name="Vijayakumar V."/>
            <person name="Gluck-Thaler E."/>
            <person name="Korotkin H.B."/>
            <person name="Matheny P.B."/>
            <person name="Slot J.C."/>
        </authorList>
    </citation>
    <scope>NUCLEOTIDE SEQUENCE [LARGE SCALE GENOMIC DNA]</scope>
    <source>
        <strain evidence="2 3">SRW20</strain>
    </source>
</reference>
<dbReference type="Gene3D" id="2.130.10.10">
    <property type="entry name" value="YVTN repeat-like/Quinoprotein amine dehydrogenase"/>
    <property type="match status" value="1"/>
</dbReference>
<dbReference type="InParanoid" id="A0A409WYP5"/>
<evidence type="ECO:0008006" key="4">
    <source>
        <dbReference type="Google" id="ProtNLM"/>
    </source>
</evidence>
<accession>A0A409WYP5</accession>
<organism evidence="2 3">
    <name type="scientific">Gymnopilus dilepis</name>
    <dbReference type="NCBI Taxonomy" id="231916"/>
    <lineage>
        <taxon>Eukaryota</taxon>
        <taxon>Fungi</taxon>
        <taxon>Dikarya</taxon>
        <taxon>Basidiomycota</taxon>
        <taxon>Agaricomycotina</taxon>
        <taxon>Agaricomycetes</taxon>
        <taxon>Agaricomycetidae</taxon>
        <taxon>Agaricales</taxon>
        <taxon>Agaricineae</taxon>
        <taxon>Hymenogastraceae</taxon>
        <taxon>Gymnopilus</taxon>
    </lineage>
</organism>
<name>A0A409WYP5_9AGAR</name>
<evidence type="ECO:0000313" key="2">
    <source>
        <dbReference type="EMBL" id="PPQ83606.1"/>
    </source>
</evidence>